<accession>A0ACC2RK33</accession>
<keyword evidence="1" id="KW-0012">Acyltransferase</keyword>
<dbReference type="EC" id="2.3.1.199" evidence="1"/>
<name>A0ACC2RK33_9FUNG</name>
<sequence length="280" mass="32261">MATQFLSPQAWFEAGYEKVVGTPASEFRYTPGTTFMSTYREVVPVCLLYLVVILGGQHIMKSLKPFKMATAFRIHNAFLTLASFVLWILFLENVIPLFKEGLFNSFCSSQAYTQRLELLYYLNYLTKYYELLDTCFLVIRKKKLEFLHVYHHSMTAYLCFTQLEGKTSTSWVPIVLNLGVHVIMYSYYLLATFGIQCWWKRYITVTQIAQFITDLVVFYVGVLSDAAFYSGALPSLGPCSGSVFAMYFGTGLLTSYLFLFLEFYYRVYSKLPAKLPAKEN</sequence>
<evidence type="ECO:0000313" key="1">
    <source>
        <dbReference type="EMBL" id="KAJ9050397.1"/>
    </source>
</evidence>
<gene>
    <name evidence="1" type="primary">ELO2_15</name>
    <name evidence="1" type="ORF">DSO57_1014837</name>
</gene>
<evidence type="ECO:0000313" key="2">
    <source>
        <dbReference type="Proteomes" id="UP001165960"/>
    </source>
</evidence>
<reference evidence="1" key="1">
    <citation type="submission" date="2022-04" db="EMBL/GenBank/DDBJ databases">
        <title>Genome of the entomopathogenic fungus Entomophthora muscae.</title>
        <authorList>
            <person name="Elya C."/>
            <person name="Lovett B.R."/>
            <person name="Lee E."/>
            <person name="Macias A.M."/>
            <person name="Hajek A.E."/>
            <person name="De Bivort B.L."/>
            <person name="Kasson M.T."/>
            <person name="De Fine Licht H.H."/>
            <person name="Stajich J.E."/>
        </authorList>
    </citation>
    <scope>NUCLEOTIDE SEQUENCE</scope>
    <source>
        <strain evidence="1">Berkeley</strain>
    </source>
</reference>
<protein>
    <submittedName>
        <fullName evidence="1">Fatty acyl-CoA elongase/Polyunsaturated fatty acid specific elongation enzyme</fullName>
        <ecNumber evidence="1">2.3.1.199</ecNumber>
    </submittedName>
</protein>
<dbReference type="EMBL" id="QTSX02007157">
    <property type="protein sequence ID" value="KAJ9050397.1"/>
    <property type="molecule type" value="Genomic_DNA"/>
</dbReference>
<proteinExistence type="predicted"/>
<keyword evidence="1" id="KW-0808">Transferase</keyword>
<keyword evidence="2" id="KW-1185">Reference proteome</keyword>
<dbReference type="Proteomes" id="UP001165960">
    <property type="component" value="Unassembled WGS sequence"/>
</dbReference>
<comment type="caution">
    <text evidence="1">The sequence shown here is derived from an EMBL/GenBank/DDBJ whole genome shotgun (WGS) entry which is preliminary data.</text>
</comment>
<organism evidence="1 2">
    <name type="scientific">Entomophthora muscae</name>
    <dbReference type="NCBI Taxonomy" id="34485"/>
    <lineage>
        <taxon>Eukaryota</taxon>
        <taxon>Fungi</taxon>
        <taxon>Fungi incertae sedis</taxon>
        <taxon>Zoopagomycota</taxon>
        <taxon>Entomophthoromycotina</taxon>
        <taxon>Entomophthoromycetes</taxon>
        <taxon>Entomophthorales</taxon>
        <taxon>Entomophthoraceae</taxon>
        <taxon>Entomophthora</taxon>
    </lineage>
</organism>